<gene>
    <name evidence="1" type="ORF">MA47_10925</name>
</gene>
<name>A0A0A2DMA3_9CORY</name>
<evidence type="ECO:0000313" key="1">
    <source>
        <dbReference type="EMBL" id="KGM18001.1"/>
    </source>
</evidence>
<keyword evidence="2" id="KW-1185">Reference proteome</keyword>
<accession>A0A0A2DMA3</accession>
<protein>
    <submittedName>
        <fullName evidence="1">Uncharacterized protein</fullName>
    </submittedName>
</protein>
<sequence length="152" mass="16571">MDEPASAVDRADQGFLSAFPRVRIRPAMSTVSALSDSVWREQLCNTAARLYDGPAVTTSQTLLRELVLSALADLSRELRLPRQGVPEFSPAGFALLTAMSAKLEALGVTPEHIQGANRATTTALKQLHPDREAQLIMATEWAFHMLQNSPQS</sequence>
<reference evidence="1 2" key="1">
    <citation type="submission" date="2014-10" db="EMBL/GenBank/DDBJ databases">
        <title>Whole Genome sequence of Corynebacterium auriscanis strain CIP 106629.</title>
        <authorList>
            <person name="Hassan S.S."/>
            <person name="Jamal S.B."/>
            <person name="Tiwari S."/>
            <person name="Oliveira L.D.C."/>
            <person name="Souza F."/>
            <person name="Mariano D.C."/>
            <person name="Almeida S."/>
            <person name="Dorella F."/>
            <person name="Pereira F."/>
            <person name="Carvalho A."/>
            <person name="Leal C.A."/>
            <person name="Soares S.D.C."/>
            <person name="Figueiredo H.C."/>
            <person name="Silva A."/>
            <person name="Azevedo V.A."/>
        </authorList>
    </citation>
    <scope>NUCLEOTIDE SEQUENCE [LARGE SCALE GENOMIC DNA]</scope>
    <source>
        <strain evidence="1 2">CIP 106629</strain>
    </source>
</reference>
<dbReference type="Proteomes" id="UP000030145">
    <property type="component" value="Unassembled WGS sequence"/>
</dbReference>
<proteinExistence type="predicted"/>
<evidence type="ECO:0000313" key="2">
    <source>
        <dbReference type="Proteomes" id="UP000030145"/>
    </source>
</evidence>
<organism evidence="1 2">
    <name type="scientific">Corynebacterium auriscanis</name>
    <dbReference type="NCBI Taxonomy" id="99807"/>
    <lineage>
        <taxon>Bacteria</taxon>
        <taxon>Bacillati</taxon>
        <taxon>Actinomycetota</taxon>
        <taxon>Actinomycetes</taxon>
        <taxon>Mycobacteriales</taxon>
        <taxon>Corynebacteriaceae</taxon>
        <taxon>Corynebacterium</taxon>
    </lineage>
</organism>
<dbReference type="AlphaFoldDB" id="A0A0A2DMA3"/>
<dbReference type="EMBL" id="JRVJ01000028">
    <property type="protein sequence ID" value="KGM18001.1"/>
    <property type="molecule type" value="Genomic_DNA"/>
</dbReference>
<comment type="caution">
    <text evidence="1">The sequence shown here is derived from an EMBL/GenBank/DDBJ whole genome shotgun (WGS) entry which is preliminary data.</text>
</comment>